<reference evidence="2 3" key="1">
    <citation type="submission" date="2017-02" db="EMBL/GenBank/DDBJ databases">
        <authorList>
            <person name="Peterson S.W."/>
        </authorList>
    </citation>
    <scope>NUCLEOTIDE SEQUENCE [LARGE SCALE GENOMIC DNA]</scope>
    <source>
        <strain evidence="2 3">S285</strain>
    </source>
</reference>
<organism evidence="2 3">
    <name type="scientific">Methylocystis bryophila</name>
    <dbReference type="NCBI Taxonomy" id="655015"/>
    <lineage>
        <taxon>Bacteria</taxon>
        <taxon>Pseudomonadati</taxon>
        <taxon>Pseudomonadota</taxon>
        <taxon>Alphaproteobacteria</taxon>
        <taxon>Hyphomicrobiales</taxon>
        <taxon>Methylocystaceae</taxon>
        <taxon>Methylocystis</taxon>
    </lineage>
</organism>
<feature type="region of interest" description="Disordered" evidence="1">
    <location>
        <begin position="257"/>
        <end position="314"/>
    </location>
</feature>
<dbReference type="Proteomes" id="UP000193978">
    <property type="component" value="Chromosome"/>
</dbReference>
<dbReference type="STRING" id="655015.B1812_10090"/>
<dbReference type="AlphaFoldDB" id="A0A1W6MV55"/>
<sequence length="666" mass="72768">MLSLRRLAAPLAIAGALIAIPLSYARAQASSGCEEAAEIAVLPSPLTPWSGAPLRVLVAAEHPAGGELTLIAPDGSVAAKSRGRHAGPPYVWFAEAPSPAAGAWRAVLALDSPSGGCSAITKEIEVSASKPATPHMGERGGLWELRNSWNRATENLYSAWIATLFDAPLEAEPSWKTWSEVLRDRSRNVLFNHLGQDEDKAISTVRPDCADFVYFLRAYFAYKMGLPFGYSNCSRGGGGSPPRCNEWFDMMHPESTRPVRVQEASSDTRPAARHATAPSGDLLQQIFSPSQQAQPESSDGQASQKPTQAKHQARVTGLGQFLRAVGDVVQSGSVRASGNSDRNDFYMIPLTQESLRPGTVYADPYGHVLMLVQRVPETADAAGWFFAVDAEPDGTVTRKRFWRGNFLFVHDPTLGSPGFKHFRPVVHQNGGGLRALTNAEIAKNPDYGDFSLQQTQLGTEEFYDRMDEVMSPEPLDPTHAMAGAIRALEEQVKTRATAVENGRKFQSSGKGEASMPDGAAIFQTNGAWEDFSTPARDLRLLIAIDVVRNYPDRVARRPERYALPFGQSGASVKGELQRTLAAELASRKFTYTRSDGSSWTLSLKDVLDRAEELEMAYNPNDCVELRWGAPQGSAEAATCTRRAPSGQRAKMSDYRGWFRERQWPHA</sequence>
<evidence type="ECO:0000256" key="1">
    <source>
        <dbReference type="SAM" id="MobiDB-lite"/>
    </source>
</evidence>
<accession>A0A1W6MV55</accession>
<keyword evidence="3" id="KW-1185">Reference proteome</keyword>
<proteinExistence type="predicted"/>
<protein>
    <submittedName>
        <fullName evidence="2">Uncharacterized protein</fullName>
    </submittedName>
</protein>
<dbReference type="RefSeq" id="WP_085771467.1">
    <property type="nucleotide sequence ID" value="NZ_AP027149.1"/>
</dbReference>
<evidence type="ECO:0000313" key="2">
    <source>
        <dbReference type="EMBL" id="ARN81369.1"/>
    </source>
</evidence>
<feature type="compositionally biased region" description="Polar residues" evidence="1">
    <location>
        <begin position="285"/>
        <end position="310"/>
    </location>
</feature>
<dbReference type="OrthoDB" id="8430112at2"/>
<name>A0A1W6MV55_9HYPH</name>
<dbReference type="EMBL" id="CP019948">
    <property type="protein sequence ID" value="ARN81369.1"/>
    <property type="molecule type" value="Genomic_DNA"/>
</dbReference>
<evidence type="ECO:0000313" key="3">
    <source>
        <dbReference type="Proteomes" id="UP000193978"/>
    </source>
</evidence>
<dbReference type="KEGG" id="mbry:B1812_10090"/>
<gene>
    <name evidence="2" type="ORF">B1812_10090</name>
</gene>